<evidence type="ECO:0000256" key="3">
    <source>
        <dbReference type="ARBA" id="ARBA00022833"/>
    </source>
</evidence>
<keyword evidence="2 5" id="KW-0863">Zinc-finger</keyword>
<dbReference type="GO" id="GO:0006363">
    <property type="term" value="P:termination of RNA polymerase I transcription"/>
    <property type="evidence" value="ECO:0007669"/>
    <property type="project" value="TreeGrafter"/>
</dbReference>
<evidence type="ECO:0000256" key="4">
    <source>
        <dbReference type="ARBA" id="ARBA00023163"/>
    </source>
</evidence>
<dbReference type="SUPFAM" id="SSF57783">
    <property type="entry name" value="Zinc beta-ribbon"/>
    <property type="match status" value="1"/>
</dbReference>
<dbReference type="GO" id="GO:0003676">
    <property type="term" value="F:nucleic acid binding"/>
    <property type="evidence" value="ECO:0007669"/>
    <property type="project" value="InterPro"/>
</dbReference>
<reference evidence="8" key="2">
    <citation type="submission" date="2023-05" db="EMBL/GenBank/DDBJ databases">
        <authorList>
            <consortium name="Lawrence Berkeley National Laboratory"/>
            <person name="Steindorff A."/>
            <person name="Hensen N."/>
            <person name="Bonometti L."/>
            <person name="Westerberg I."/>
            <person name="Brannstrom I.O."/>
            <person name="Guillou S."/>
            <person name="Cros-Aarteil S."/>
            <person name="Calhoun S."/>
            <person name="Haridas S."/>
            <person name="Kuo A."/>
            <person name="Mondo S."/>
            <person name="Pangilinan J."/>
            <person name="Riley R."/>
            <person name="Labutti K."/>
            <person name="Andreopoulos B."/>
            <person name="Lipzen A."/>
            <person name="Chen C."/>
            <person name="Yanf M."/>
            <person name="Daum C."/>
            <person name="Ng V."/>
            <person name="Clum A."/>
            <person name="Ohm R."/>
            <person name="Martin F."/>
            <person name="Silar P."/>
            <person name="Natvig D."/>
            <person name="Lalanne C."/>
            <person name="Gautier V."/>
            <person name="Ament-Velasquez S.L."/>
            <person name="Kruys A."/>
            <person name="Hutchinson M.I."/>
            <person name="Powell A.J."/>
            <person name="Barry K."/>
            <person name="Miller A.N."/>
            <person name="Grigoriev I.V."/>
            <person name="Debuchy R."/>
            <person name="Gladieux P."/>
            <person name="Thoren M.H."/>
            <person name="Johannesson H."/>
        </authorList>
    </citation>
    <scope>NUCLEOTIDE SEQUENCE</scope>
    <source>
        <strain evidence="8">CBS 757.83</strain>
    </source>
</reference>
<dbReference type="EMBL" id="MU863628">
    <property type="protein sequence ID" value="KAK4103752.1"/>
    <property type="molecule type" value="Genomic_DNA"/>
</dbReference>
<proteinExistence type="inferred from homology"/>
<keyword evidence="1 6" id="KW-0479">Metal-binding</keyword>
<dbReference type="InterPro" id="IPR001529">
    <property type="entry name" value="Zn_ribbon_RPB9"/>
</dbReference>
<evidence type="ECO:0000259" key="7">
    <source>
        <dbReference type="PROSITE" id="PS51133"/>
    </source>
</evidence>
<evidence type="ECO:0000313" key="9">
    <source>
        <dbReference type="Proteomes" id="UP001305647"/>
    </source>
</evidence>
<dbReference type="SMART" id="SM00440">
    <property type="entry name" value="ZnF_C2C2"/>
    <property type="match status" value="1"/>
</dbReference>
<keyword evidence="3" id="KW-0862">Zinc</keyword>
<dbReference type="PANTHER" id="PTHR11239">
    <property type="entry name" value="DNA-DIRECTED RNA POLYMERASE"/>
    <property type="match status" value="1"/>
</dbReference>
<evidence type="ECO:0000256" key="6">
    <source>
        <dbReference type="RuleBase" id="RU003474"/>
    </source>
</evidence>
<evidence type="ECO:0000256" key="5">
    <source>
        <dbReference type="PROSITE-ProRule" id="PRU00472"/>
    </source>
</evidence>
<keyword evidence="4 6" id="KW-0804">Transcription</keyword>
<organism evidence="8 9">
    <name type="scientific">Parathielavia hyrcaniae</name>
    <dbReference type="NCBI Taxonomy" id="113614"/>
    <lineage>
        <taxon>Eukaryota</taxon>
        <taxon>Fungi</taxon>
        <taxon>Dikarya</taxon>
        <taxon>Ascomycota</taxon>
        <taxon>Pezizomycotina</taxon>
        <taxon>Sordariomycetes</taxon>
        <taxon>Sordariomycetidae</taxon>
        <taxon>Sordariales</taxon>
        <taxon>Chaetomiaceae</taxon>
        <taxon>Parathielavia</taxon>
    </lineage>
</organism>
<comment type="similarity">
    <text evidence="6">Belongs to the archaeal rpoM/eukaryotic RPA12/RPB9/RPC11 RNA polymerase family.</text>
</comment>
<feature type="domain" description="TFIIS-type" evidence="7">
    <location>
        <begin position="80"/>
        <end position="119"/>
    </location>
</feature>
<dbReference type="PROSITE" id="PS51133">
    <property type="entry name" value="ZF_TFIIS_2"/>
    <property type="match status" value="1"/>
</dbReference>
<name>A0AAN6T4I2_9PEZI</name>
<dbReference type="InterPro" id="IPR001222">
    <property type="entry name" value="Znf_TFIIS"/>
</dbReference>
<dbReference type="Pfam" id="PF02150">
    <property type="entry name" value="Zn_ribbon_RPB9"/>
    <property type="match status" value="1"/>
</dbReference>
<dbReference type="GO" id="GO:0055029">
    <property type="term" value="C:nuclear DNA-directed RNA polymerase complex"/>
    <property type="evidence" value="ECO:0007669"/>
    <property type="project" value="UniProtKB-ARBA"/>
</dbReference>
<keyword evidence="9" id="KW-1185">Reference proteome</keyword>
<keyword evidence="6" id="KW-0240">DNA-directed RNA polymerase</keyword>
<dbReference type="Pfam" id="PF01096">
    <property type="entry name" value="Zn_ribbon_TFIIS"/>
    <property type="match status" value="1"/>
</dbReference>
<dbReference type="GO" id="GO:0005736">
    <property type="term" value="C:RNA polymerase I complex"/>
    <property type="evidence" value="ECO:0007669"/>
    <property type="project" value="TreeGrafter"/>
</dbReference>
<evidence type="ECO:0000256" key="2">
    <source>
        <dbReference type="ARBA" id="ARBA00022771"/>
    </source>
</evidence>
<protein>
    <recommendedName>
        <fullName evidence="7">TFIIS-type domain-containing protein</fullName>
    </recommendedName>
</protein>
<dbReference type="Proteomes" id="UP001305647">
    <property type="component" value="Unassembled WGS sequence"/>
</dbReference>
<dbReference type="InterPro" id="IPR012164">
    <property type="entry name" value="Rpa12/Rpb9/Rpc10/TFS"/>
</dbReference>
<comment type="caution">
    <text evidence="8">The sequence shown here is derived from an EMBL/GenBank/DDBJ whole genome shotgun (WGS) entry which is preliminary data.</text>
</comment>
<dbReference type="PANTHER" id="PTHR11239:SF14">
    <property type="entry name" value="DNA-DIRECTED RNA POLYMERASE I SUBUNIT RPA12"/>
    <property type="match status" value="1"/>
</dbReference>
<evidence type="ECO:0000256" key="1">
    <source>
        <dbReference type="ARBA" id="ARBA00022723"/>
    </source>
</evidence>
<dbReference type="AlphaFoldDB" id="A0AAN6T4I2"/>
<dbReference type="PROSITE" id="PS01030">
    <property type="entry name" value="RNA_POL_M_15KD"/>
    <property type="match status" value="1"/>
</dbReference>
<accession>A0AAN6T4I2</accession>
<reference evidence="8" key="1">
    <citation type="journal article" date="2023" name="Mol. Phylogenet. Evol.">
        <title>Genome-scale phylogeny and comparative genomics of the fungal order Sordariales.</title>
        <authorList>
            <person name="Hensen N."/>
            <person name="Bonometti L."/>
            <person name="Westerberg I."/>
            <person name="Brannstrom I.O."/>
            <person name="Guillou S."/>
            <person name="Cros-Aarteil S."/>
            <person name="Calhoun S."/>
            <person name="Haridas S."/>
            <person name="Kuo A."/>
            <person name="Mondo S."/>
            <person name="Pangilinan J."/>
            <person name="Riley R."/>
            <person name="LaButti K."/>
            <person name="Andreopoulos B."/>
            <person name="Lipzen A."/>
            <person name="Chen C."/>
            <person name="Yan M."/>
            <person name="Daum C."/>
            <person name="Ng V."/>
            <person name="Clum A."/>
            <person name="Steindorff A."/>
            <person name="Ohm R.A."/>
            <person name="Martin F."/>
            <person name="Silar P."/>
            <person name="Natvig D.O."/>
            <person name="Lalanne C."/>
            <person name="Gautier V."/>
            <person name="Ament-Velasquez S.L."/>
            <person name="Kruys A."/>
            <person name="Hutchinson M.I."/>
            <person name="Powell A.J."/>
            <person name="Barry K."/>
            <person name="Miller A.N."/>
            <person name="Grigoriev I.V."/>
            <person name="Debuchy R."/>
            <person name="Gladieux P."/>
            <person name="Hiltunen Thoren M."/>
            <person name="Johannesson H."/>
        </authorList>
    </citation>
    <scope>NUCLEOTIDE SEQUENCE</scope>
    <source>
        <strain evidence="8">CBS 757.83</strain>
    </source>
</reference>
<evidence type="ECO:0000313" key="8">
    <source>
        <dbReference type="EMBL" id="KAK4103752.1"/>
    </source>
</evidence>
<dbReference type="SMART" id="SM00661">
    <property type="entry name" value="RPOL9"/>
    <property type="match status" value="1"/>
</dbReference>
<dbReference type="GO" id="GO:0003899">
    <property type="term" value="F:DNA-directed RNA polymerase activity"/>
    <property type="evidence" value="ECO:0007669"/>
    <property type="project" value="InterPro"/>
</dbReference>
<dbReference type="GO" id="GO:0008270">
    <property type="term" value="F:zinc ion binding"/>
    <property type="evidence" value="ECO:0007669"/>
    <property type="project" value="UniProtKB-KW"/>
</dbReference>
<gene>
    <name evidence="8" type="ORF">N658DRAFT_548258</name>
</gene>
<dbReference type="InterPro" id="IPR019761">
    <property type="entry name" value="DNA-dir_RNA_pol-M_15_CS"/>
</dbReference>
<dbReference type="Gene3D" id="2.20.25.10">
    <property type="match status" value="1"/>
</dbReference>
<sequence>MAAIGSLLFCTDCGNLLPPSTGNEKNILQCDCCGVENRDQTWKTVTTRTKPSDFPSALRQKLSIVQTVARHQVQTERIDANTECPKCKKMGVRYSEVQQRSADEGSTIIYNCDCGERCAVPCLLVPLSANLELQVDDEQLSPMAT</sequence>